<sequence length="126" mass="14730">MQKFLEGDQKQDGMMSSFHSSGKIRREWVEDQDLVNCKLLCHDEKERNRNNDETLQGPKFTGTPRGAKNYVDLLKDRFLPWANAHFGNRPWTYQQDGAPTHNPRMAQNCNKANFPDFITFDQWPAN</sequence>
<name>W2SZC4_NECAM</name>
<dbReference type="EMBL" id="KI660323">
    <property type="protein sequence ID" value="ETN74968.1"/>
    <property type="molecule type" value="Genomic_DNA"/>
</dbReference>
<gene>
    <name evidence="1" type="ORF">NECAME_03883</name>
</gene>
<accession>W2SZC4</accession>
<keyword evidence="2" id="KW-1185">Reference proteome</keyword>
<dbReference type="OrthoDB" id="7951431at2759"/>
<evidence type="ECO:0000313" key="2">
    <source>
        <dbReference type="Proteomes" id="UP000053676"/>
    </source>
</evidence>
<dbReference type="InterPro" id="IPR036397">
    <property type="entry name" value="RNaseH_sf"/>
</dbReference>
<dbReference type="STRING" id="51031.W2SZC4"/>
<dbReference type="KEGG" id="nai:NECAME_03883"/>
<evidence type="ECO:0008006" key="3">
    <source>
        <dbReference type="Google" id="ProtNLM"/>
    </source>
</evidence>
<dbReference type="AlphaFoldDB" id="W2SZC4"/>
<dbReference type="Gene3D" id="3.30.420.10">
    <property type="entry name" value="Ribonuclease H-like superfamily/Ribonuclease H"/>
    <property type="match status" value="1"/>
</dbReference>
<dbReference type="Proteomes" id="UP000053676">
    <property type="component" value="Unassembled WGS sequence"/>
</dbReference>
<evidence type="ECO:0000313" key="1">
    <source>
        <dbReference type="EMBL" id="ETN74968.1"/>
    </source>
</evidence>
<organism evidence="1 2">
    <name type="scientific">Necator americanus</name>
    <name type="common">Human hookworm</name>
    <dbReference type="NCBI Taxonomy" id="51031"/>
    <lineage>
        <taxon>Eukaryota</taxon>
        <taxon>Metazoa</taxon>
        <taxon>Ecdysozoa</taxon>
        <taxon>Nematoda</taxon>
        <taxon>Chromadorea</taxon>
        <taxon>Rhabditida</taxon>
        <taxon>Rhabditina</taxon>
        <taxon>Rhabditomorpha</taxon>
        <taxon>Strongyloidea</taxon>
        <taxon>Ancylostomatidae</taxon>
        <taxon>Bunostominae</taxon>
        <taxon>Necator</taxon>
    </lineage>
</organism>
<dbReference type="GO" id="GO:0003676">
    <property type="term" value="F:nucleic acid binding"/>
    <property type="evidence" value="ECO:0007669"/>
    <property type="project" value="InterPro"/>
</dbReference>
<proteinExistence type="predicted"/>
<protein>
    <recommendedName>
        <fullName evidence="3">Tc1-like transposase DDE domain-containing protein</fullName>
    </recommendedName>
</protein>
<reference evidence="2" key="1">
    <citation type="journal article" date="2014" name="Nat. Genet.">
        <title>Genome of the human hookworm Necator americanus.</title>
        <authorList>
            <person name="Tang Y.T."/>
            <person name="Gao X."/>
            <person name="Rosa B.A."/>
            <person name="Abubucker S."/>
            <person name="Hallsworth-Pepin K."/>
            <person name="Martin J."/>
            <person name="Tyagi R."/>
            <person name="Heizer E."/>
            <person name="Zhang X."/>
            <person name="Bhonagiri-Palsikar V."/>
            <person name="Minx P."/>
            <person name="Warren W.C."/>
            <person name="Wang Q."/>
            <person name="Zhan B."/>
            <person name="Hotez P.J."/>
            <person name="Sternberg P.W."/>
            <person name="Dougall A."/>
            <person name="Gaze S.T."/>
            <person name="Mulvenna J."/>
            <person name="Sotillo J."/>
            <person name="Ranganathan S."/>
            <person name="Rabelo E.M."/>
            <person name="Wilson R.K."/>
            <person name="Felgner P.L."/>
            <person name="Bethony J."/>
            <person name="Hawdon J.M."/>
            <person name="Gasser R.B."/>
            <person name="Loukas A."/>
            <person name="Mitreva M."/>
        </authorList>
    </citation>
    <scope>NUCLEOTIDE SEQUENCE [LARGE SCALE GENOMIC DNA]</scope>
</reference>